<dbReference type="KEGG" id="mhd:Marky_2208"/>
<proteinExistence type="predicted"/>
<reference evidence="2 3" key="1">
    <citation type="journal article" date="2012" name="Stand. Genomic Sci.">
        <title>Complete genome sequence of the aerobic, heterotroph Marinithermus hydrothermalis type strain (T1(T)) from a deep-sea hydrothermal vent chimney.</title>
        <authorList>
            <person name="Copeland A."/>
            <person name="Gu W."/>
            <person name="Yasawong M."/>
            <person name="Lapidus A."/>
            <person name="Lucas S."/>
            <person name="Deshpande S."/>
            <person name="Pagani I."/>
            <person name="Tapia R."/>
            <person name="Cheng J.F."/>
            <person name="Goodwin L.A."/>
            <person name="Pitluck S."/>
            <person name="Liolios K."/>
            <person name="Ivanova N."/>
            <person name="Mavromatis K."/>
            <person name="Mikhailova N."/>
            <person name="Pati A."/>
            <person name="Chen A."/>
            <person name="Palaniappan K."/>
            <person name="Land M."/>
            <person name="Pan C."/>
            <person name="Brambilla E.M."/>
            <person name="Rohde M."/>
            <person name="Tindall B.J."/>
            <person name="Sikorski J."/>
            <person name="Goker M."/>
            <person name="Detter J.C."/>
            <person name="Bristow J."/>
            <person name="Eisen J.A."/>
            <person name="Markowitz V."/>
            <person name="Hugenholtz P."/>
            <person name="Kyrpides N.C."/>
            <person name="Klenk H.P."/>
            <person name="Woyke T."/>
        </authorList>
    </citation>
    <scope>NUCLEOTIDE SEQUENCE [LARGE SCALE GENOMIC DNA]</scope>
    <source>
        <strain evidence="3">DSM 14884 / JCM 11576 / T1</strain>
    </source>
</reference>
<dbReference type="EMBL" id="CP002630">
    <property type="protein sequence ID" value="AEB12928.1"/>
    <property type="molecule type" value="Genomic_DNA"/>
</dbReference>
<dbReference type="OrthoDB" id="25024at2"/>
<dbReference type="STRING" id="869210.Marky_2208"/>
<protein>
    <recommendedName>
        <fullName evidence="1">PatA-like N-terminal domain-containing protein</fullName>
    </recommendedName>
</protein>
<dbReference type="InterPro" id="IPR025497">
    <property type="entry name" value="PatA-like_N"/>
</dbReference>
<sequence length="257" mass="28227">MEGDFTLLGPIDLLQLLASSRKTGAFQVQSREGRGACFLERGRPVHAVWGDKVGREALFALLTQREGRFRFVEGQAAPVTSLSESLDNYLLEAIRWLDERVQVGPFDQVRLADASRASHLTLSAEELAVLPHLRQPAAVMDLALRTNLGLERVVVTLGHLARLGLVRVTPRTPRTARLVVALSPQAGRAVWVDPLLLRAWRGHYGAFERVHVRWGEQTVALPVAEAEGAGAKLLVSGEAMLFYGLHAGEPVLVWPEV</sequence>
<feature type="domain" description="PatA-like N-terminal" evidence="1">
    <location>
        <begin position="2"/>
        <end position="100"/>
    </location>
</feature>
<dbReference type="Proteomes" id="UP000007030">
    <property type="component" value="Chromosome"/>
</dbReference>
<evidence type="ECO:0000313" key="3">
    <source>
        <dbReference type="Proteomes" id="UP000007030"/>
    </source>
</evidence>
<accession>F2NR79</accession>
<gene>
    <name evidence="2" type="ordered locus">Marky_2208</name>
</gene>
<dbReference type="PANTHER" id="PTHR36304:SF4">
    <property type="entry name" value="DUF4388 DOMAIN-CONTAINING PROTEIN"/>
    <property type="match status" value="1"/>
</dbReference>
<dbReference type="PANTHER" id="PTHR36304">
    <property type="entry name" value="DOMAIN GTPASE-ACTIVATING PROTEIN, PUTATIVE-RELATED-RELATED"/>
    <property type="match status" value="1"/>
</dbReference>
<dbReference type="HOGENOM" id="CLU_095250_0_0_0"/>
<dbReference type="RefSeq" id="WP_013704972.1">
    <property type="nucleotide sequence ID" value="NC_015387.1"/>
</dbReference>
<evidence type="ECO:0000259" key="1">
    <source>
        <dbReference type="Pfam" id="PF14332"/>
    </source>
</evidence>
<dbReference type="Pfam" id="PF14332">
    <property type="entry name" value="DUF4388"/>
    <property type="match status" value="1"/>
</dbReference>
<dbReference type="eggNOG" id="COG0745">
    <property type="taxonomic scope" value="Bacteria"/>
</dbReference>
<evidence type="ECO:0000313" key="2">
    <source>
        <dbReference type="EMBL" id="AEB12928.1"/>
    </source>
</evidence>
<dbReference type="AlphaFoldDB" id="F2NR79"/>
<organism evidence="2 3">
    <name type="scientific">Marinithermus hydrothermalis (strain DSM 14884 / JCM 11576 / T1)</name>
    <dbReference type="NCBI Taxonomy" id="869210"/>
    <lineage>
        <taxon>Bacteria</taxon>
        <taxon>Thermotogati</taxon>
        <taxon>Deinococcota</taxon>
        <taxon>Deinococci</taxon>
        <taxon>Thermales</taxon>
        <taxon>Thermaceae</taxon>
        <taxon>Marinithermus</taxon>
    </lineage>
</organism>
<keyword evidence="3" id="KW-1185">Reference proteome</keyword>
<name>F2NR79_MARHT</name>